<evidence type="ECO:0000313" key="2">
    <source>
        <dbReference type="EMBL" id="MDT0345929.1"/>
    </source>
</evidence>
<dbReference type="InterPro" id="IPR036388">
    <property type="entry name" value="WH-like_DNA-bd_sf"/>
</dbReference>
<dbReference type="SUPFAM" id="SSF53067">
    <property type="entry name" value="Actin-like ATPase domain"/>
    <property type="match status" value="1"/>
</dbReference>
<evidence type="ECO:0000256" key="1">
    <source>
        <dbReference type="ARBA" id="ARBA00006479"/>
    </source>
</evidence>
<accession>A0ABU2MY13</accession>
<keyword evidence="3" id="KW-1185">Reference proteome</keyword>
<dbReference type="PANTHER" id="PTHR18964">
    <property type="entry name" value="ROK (REPRESSOR, ORF, KINASE) FAMILY"/>
    <property type="match status" value="1"/>
</dbReference>
<gene>
    <name evidence="2" type="ORF">RM590_25565</name>
</gene>
<dbReference type="InterPro" id="IPR043129">
    <property type="entry name" value="ATPase_NBD"/>
</dbReference>
<dbReference type="InterPro" id="IPR000600">
    <property type="entry name" value="ROK"/>
</dbReference>
<proteinExistence type="inferred from homology"/>
<dbReference type="EMBL" id="JAVREL010000017">
    <property type="protein sequence ID" value="MDT0345929.1"/>
    <property type="molecule type" value="Genomic_DNA"/>
</dbReference>
<dbReference type="Gene3D" id="3.30.420.40">
    <property type="match status" value="2"/>
</dbReference>
<dbReference type="Pfam" id="PF00480">
    <property type="entry name" value="ROK"/>
    <property type="match status" value="1"/>
</dbReference>
<comment type="caution">
    <text evidence="2">The sequence shown here is derived from an EMBL/GenBank/DDBJ whole genome shotgun (WGS) entry which is preliminary data.</text>
</comment>
<comment type="similarity">
    <text evidence="1">Belongs to the ROK (NagC/XylR) family.</text>
</comment>
<protein>
    <submittedName>
        <fullName evidence="2">ROK family protein</fullName>
    </submittedName>
</protein>
<sequence length="412" mass="42737">MSWPTAESVSRTAGDGRRDTNAAAVLTAVLDHGPIARSGIARLSGLSPAAVSRQYLGLARRGLVRERPDLAVSGGVGRPQVPVDIDTEGPLVGGIHIGVAYSTFCLLDLRGGVVARAQAHHTGLTSAAALGPALRRLPAFLAERAAGRPVLGLGAVIGGWVDPVEGTVVRHVPLDMHQLPLRALLSRALGLPVHVDNHARAIAQFEILFGRPAARRSVVHLFIGNVVDAAVGIAGVVHHGPRSAAGDIAHLPVATRGERCSCGRVGCLQAVASDAALAERAVAAGVIPEPEATLLVDAAAAGDRRADRLLRDRARLVGRAAALLTDVLNPDVVLVTELSSILNPEYREVMGAELAERSHICDDPARLAGPHAGPAVLPVAGGTPALSWLYRSPLQVPTTTIRTDEPSVLDAC</sequence>
<organism evidence="2 3">
    <name type="scientific">Streptomyces litchfieldiae</name>
    <dbReference type="NCBI Taxonomy" id="3075543"/>
    <lineage>
        <taxon>Bacteria</taxon>
        <taxon>Bacillati</taxon>
        <taxon>Actinomycetota</taxon>
        <taxon>Actinomycetes</taxon>
        <taxon>Kitasatosporales</taxon>
        <taxon>Streptomycetaceae</taxon>
        <taxon>Streptomyces</taxon>
    </lineage>
</organism>
<dbReference type="Gene3D" id="1.10.10.10">
    <property type="entry name" value="Winged helix-like DNA-binding domain superfamily/Winged helix DNA-binding domain"/>
    <property type="match status" value="1"/>
</dbReference>
<dbReference type="InterPro" id="IPR036390">
    <property type="entry name" value="WH_DNA-bd_sf"/>
</dbReference>
<dbReference type="SUPFAM" id="SSF46785">
    <property type="entry name" value="Winged helix' DNA-binding domain"/>
    <property type="match status" value="1"/>
</dbReference>
<name>A0ABU2MY13_9ACTN</name>
<evidence type="ECO:0000313" key="3">
    <source>
        <dbReference type="Proteomes" id="UP001183246"/>
    </source>
</evidence>
<reference evidence="3" key="1">
    <citation type="submission" date="2023-07" db="EMBL/GenBank/DDBJ databases">
        <title>30 novel species of actinomycetes from the DSMZ collection.</title>
        <authorList>
            <person name="Nouioui I."/>
        </authorList>
    </citation>
    <scope>NUCLEOTIDE SEQUENCE [LARGE SCALE GENOMIC DNA]</scope>
    <source>
        <strain evidence="3">DSM 44938</strain>
    </source>
</reference>
<dbReference type="PANTHER" id="PTHR18964:SF149">
    <property type="entry name" value="BIFUNCTIONAL UDP-N-ACETYLGLUCOSAMINE 2-EPIMERASE_N-ACETYLMANNOSAMINE KINASE"/>
    <property type="match status" value="1"/>
</dbReference>
<dbReference type="Proteomes" id="UP001183246">
    <property type="component" value="Unassembled WGS sequence"/>
</dbReference>
<dbReference type="RefSeq" id="WP_311707065.1">
    <property type="nucleotide sequence ID" value="NZ_JAVREL010000017.1"/>
</dbReference>